<dbReference type="AlphaFoldDB" id="A0A3T0D8D4"/>
<reference evidence="1 2" key="1">
    <citation type="submission" date="2018-12" db="EMBL/GenBank/DDBJ databases">
        <title>Genome sequence from the cellulolytic species, Caldicellulosiruptor changbaiensis.</title>
        <authorList>
            <person name="Blumer-Schuette S.E."/>
            <person name="Mendoza C."/>
        </authorList>
    </citation>
    <scope>NUCLEOTIDE SEQUENCE [LARGE SCALE GENOMIC DNA]</scope>
    <source>
        <strain evidence="1 2">CBS-Z</strain>
    </source>
</reference>
<accession>A0A3T0D8D4</accession>
<gene>
    <name evidence="1" type="ORF">ELD05_10755</name>
</gene>
<protein>
    <submittedName>
        <fullName evidence="1">Uncharacterized protein</fullName>
    </submittedName>
</protein>
<dbReference type="KEGG" id="ccha:ELD05_10755"/>
<keyword evidence="2" id="KW-1185">Reference proteome</keyword>
<sequence length="146" mass="16829">MYNKKQVYLIILTLTAIFCLPLMTNIVFALSNKLDTYQGTGFTDVGKESVDSFTITKGDFYCYHRITKSTRWNTGTYAEMKLTPLKKEWLGYKAVSNKAQTIQVSPNDTSYYTLPFTELSDGTYKIYFQSTYKDNVDFDGIVYDDK</sequence>
<proteinExistence type="predicted"/>
<evidence type="ECO:0000313" key="2">
    <source>
        <dbReference type="Proteomes" id="UP000282930"/>
    </source>
</evidence>
<organism evidence="1 2">
    <name type="scientific">Caldicellulosiruptor changbaiensis</name>
    <dbReference type="NCBI Taxonomy" id="1222016"/>
    <lineage>
        <taxon>Bacteria</taxon>
        <taxon>Bacillati</taxon>
        <taxon>Bacillota</taxon>
        <taxon>Bacillota incertae sedis</taxon>
        <taxon>Caldicellulosiruptorales</taxon>
        <taxon>Caldicellulosiruptoraceae</taxon>
        <taxon>Caldicellulosiruptor</taxon>
    </lineage>
</organism>
<name>A0A3T0D8D4_9FIRM</name>
<dbReference type="EMBL" id="CP034791">
    <property type="protein sequence ID" value="AZT91072.1"/>
    <property type="molecule type" value="Genomic_DNA"/>
</dbReference>
<dbReference type="Proteomes" id="UP000282930">
    <property type="component" value="Chromosome"/>
</dbReference>
<evidence type="ECO:0000313" key="1">
    <source>
        <dbReference type="EMBL" id="AZT91072.1"/>
    </source>
</evidence>